<dbReference type="GO" id="GO:0016301">
    <property type="term" value="F:kinase activity"/>
    <property type="evidence" value="ECO:0007669"/>
    <property type="project" value="UniProtKB-KW"/>
</dbReference>
<dbReference type="InterPro" id="IPR018484">
    <property type="entry name" value="FGGY_N"/>
</dbReference>
<evidence type="ECO:0000256" key="3">
    <source>
        <dbReference type="ARBA" id="ARBA00022777"/>
    </source>
</evidence>
<evidence type="ECO:0000256" key="4">
    <source>
        <dbReference type="RuleBase" id="RU003733"/>
    </source>
</evidence>
<dbReference type="InterPro" id="IPR050406">
    <property type="entry name" value="FGGY_Carb_Kinase"/>
</dbReference>
<dbReference type="Pfam" id="PF00370">
    <property type="entry name" value="FGGY_N"/>
    <property type="match status" value="1"/>
</dbReference>
<evidence type="ECO:0000313" key="7">
    <source>
        <dbReference type="EMBL" id="MBD1379788.1"/>
    </source>
</evidence>
<dbReference type="Gene3D" id="3.30.420.40">
    <property type="match status" value="2"/>
</dbReference>
<reference evidence="7" key="1">
    <citation type="submission" date="2020-09" db="EMBL/GenBank/DDBJ databases">
        <title>A novel bacterium of genus Bacillus, isolated from South China Sea.</title>
        <authorList>
            <person name="Huang H."/>
            <person name="Mo K."/>
            <person name="Hu Y."/>
        </authorList>
    </citation>
    <scope>NUCLEOTIDE SEQUENCE</scope>
    <source>
        <strain evidence="7">IB182487</strain>
    </source>
</reference>
<comment type="caution">
    <text evidence="7">The sequence shown here is derived from an EMBL/GenBank/DDBJ whole genome shotgun (WGS) entry which is preliminary data.</text>
</comment>
<dbReference type="SUPFAM" id="SSF53067">
    <property type="entry name" value="Actin-like ATPase domain"/>
    <property type="match status" value="2"/>
</dbReference>
<evidence type="ECO:0000256" key="2">
    <source>
        <dbReference type="ARBA" id="ARBA00022679"/>
    </source>
</evidence>
<gene>
    <name evidence="7" type="ORF">IC621_06045</name>
</gene>
<dbReference type="Pfam" id="PF02782">
    <property type="entry name" value="FGGY_C"/>
    <property type="match status" value="1"/>
</dbReference>
<proteinExistence type="inferred from homology"/>
<dbReference type="AlphaFoldDB" id="A0A926RVK8"/>
<evidence type="ECO:0000313" key="8">
    <source>
        <dbReference type="Proteomes" id="UP000626844"/>
    </source>
</evidence>
<dbReference type="EMBL" id="JACXAI010000005">
    <property type="protein sequence ID" value="MBD1379788.1"/>
    <property type="molecule type" value="Genomic_DNA"/>
</dbReference>
<dbReference type="PANTHER" id="PTHR43095">
    <property type="entry name" value="SUGAR KINASE"/>
    <property type="match status" value="1"/>
</dbReference>
<keyword evidence="3 4" id="KW-0418">Kinase</keyword>
<keyword evidence="2 4" id="KW-0808">Transferase</keyword>
<evidence type="ECO:0000259" key="5">
    <source>
        <dbReference type="Pfam" id="PF00370"/>
    </source>
</evidence>
<dbReference type="InterPro" id="IPR018485">
    <property type="entry name" value="FGGY_C"/>
</dbReference>
<dbReference type="InterPro" id="IPR000577">
    <property type="entry name" value="Carb_kinase_FGGY"/>
</dbReference>
<feature type="domain" description="Carbohydrate kinase FGGY C-terminal" evidence="6">
    <location>
        <begin position="256"/>
        <end position="441"/>
    </location>
</feature>
<sequence>MSHVIGIDIGSSSIKIGAINKEGDMAFVLRKPYSFQYLDQGRVEIDLDQIWKETKSLLQKAFEKVRRIGCVNAISLSTFCNSSVFMDQKGNPLYSGIVYLDKRSVDEADWIKNEVGEKRLYKVTRNRMEAGMYSVSTLLWMKKNNPEIFYQTYRWGNLSTFILHKLTGRFILDWTQASFSGIFNPVNYQWSEELCEVIGVPMRLLPEIGEPGSMLGDLIDFDGVFNEARIPVIVGGADTACSALALNIRPNEMFESVGTSDVLTVCSHHPERLDTRFLNRSHVIKNQWLSHGAMSTPGASISWFYNNFLKDEGDKSIALETVPEQSAIGANGVFFLPYMHGERTPIWDPYARGTFIGLQINTSKSDMIKAIFEGCAYGLKQINDIVEKKYQLIHTSFQSIGGGAKNRHWTQIKANVLNKQIEVKDVNETAVFGACLLAGIGASYFSSFKEAMQICPTKTIFTVEPEETSVKIYRELYELFCEIYPSLKSFFQKSSIIKDRNVTQVNAKSGENLICQTMNSK</sequence>
<dbReference type="InterPro" id="IPR043129">
    <property type="entry name" value="ATPase_NBD"/>
</dbReference>
<feature type="domain" description="Carbohydrate kinase FGGY N-terminal" evidence="5">
    <location>
        <begin position="4"/>
        <end position="244"/>
    </location>
</feature>
<dbReference type="GO" id="GO:0005975">
    <property type="term" value="P:carbohydrate metabolic process"/>
    <property type="evidence" value="ECO:0007669"/>
    <property type="project" value="InterPro"/>
</dbReference>
<dbReference type="RefSeq" id="WP_191156735.1">
    <property type="nucleotide sequence ID" value="NZ_JACXAI010000005.1"/>
</dbReference>
<evidence type="ECO:0000259" key="6">
    <source>
        <dbReference type="Pfam" id="PF02782"/>
    </source>
</evidence>
<comment type="similarity">
    <text evidence="1 4">Belongs to the FGGY kinase family.</text>
</comment>
<evidence type="ECO:0000256" key="1">
    <source>
        <dbReference type="ARBA" id="ARBA00009156"/>
    </source>
</evidence>
<dbReference type="InterPro" id="IPR018483">
    <property type="entry name" value="Carb_kinase_FGGY_CS"/>
</dbReference>
<dbReference type="Proteomes" id="UP000626844">
    <property type="component" value="Unassembled WGS sequence"/>
</dbReference>
<dbReference type="GO" id="GO:0016773">
    <property type="term" value="F:phosphotransferase activity, alcohol group as acceptor"/>
    <property type="evidence" value="ECO:0007669"/>
    <property type="project" value="InterPro"/>
</dbReference>
<organism evidence="7 8">
    <name type="scientific">Metabacillus arenae</name>
    <dbReference type="NCBI Taxonomy" id="2771434"/>
    <lineage>
        <taxon>Bacteria</taxon>
        <taxon>Bacillati</taxon>
        <taxon>Bacillota</taxon>
        <taxon>Bacilli</taxon>
        <taxon>Bacillales</taxon>
        <taxon>Bacillaceae</taxon>
        <taxon>Metabacillus</taxon>
    </lineage>
</organism>
<dbReference type="PROSITE" id="PS00445">
    <property type="entry name" value="FGGY_KINASES_2"/>
    <property type="match status" value="1"/>
</dbReference>
<dbReference type="PIRSF" id="PIRSF000538">
    <property type="entry name" value="GlpK"/>
    <property type="match status" value="1"/>
</dbReference>
<dbReference type="CDD" id="cd07808">
    <property type="entry name" value="ASKHA_NBD_FGGY_EcXK-like"/>
    <property type="match status" value="1"/>
</dbReference>
<name>A0A926RVK8_9BACI</name>
<keyword evidence="8" id="KW-1185">Reference proteome</keyword>
<protein>
    <submittedName>
        <fullName evidence="7">Xylulose kinase</fullName>
    </submittedName>
</protein>
<accession>A0A926RVK8</accession>